<keyword evidence="1" id="KW-0812">Transmembrane</keyword>
<sequence length="150" mass="16327">MIPLALSENILKVRDMLPRIFLAFILISLAEIYLLVRVGEYIGALNTVAIVVLTGIAGAALARMQGLHALYKIRTSLQQGDIPSRELMDALLILAAGVLLLAPGFISDAAGIVLLLPMGRALVRRLLLKRIRTWAGSRSVHIEISPPDHF</sequence>
<feature type="transmembrane region" description="Helical" evidence="1">
    <location>
        <begin position="48"/>
        <end position="71"/>
    </location>
</feature>
<keyword evidence="1" id="KW-0472">Membrane</keyword>
<evidence type="ECO:0000313" key="2">
    <source>
        <dbReference type="EMBL" id="VFU15412.1"/>
    </source>
</evidence>
<organism evidence="2">
    <name type="scientific">anaerobic digester metagenome</name>
    <dbReference type="NCBI Taxonomy" id="1263854"/>
    <lineage>
        <taxon>unclassified sequences</taxon>
        <taxon>metagenomes</taxon>
        <taxon>ecological metagenomes</taxon>
    </lineage>
</organism>
<proteinExistence type="predicted"/>
<feature type="transmembrane region" description="Helical" evidence="1">
    <location>
        <begin position="16"/>
        <end position="36"/>
    </location>
</feature>
<dbReference type="AlphaFoldDB" id="A0A485M3L9"/>
<dbReference type="InterPro" id="IPR007313">
    <property type="entry name" value="FxsA"/>
</dbReference>
<reference evidence="2" key="1">
    <citation type="submission" date="2019-03" db="EMBL/GenBank/DDBJ databases">
        <authorList>
            <person name="Hao L."/>
        </authorList>
    </citation>
    <scope>NUCLEOTIDE SEQUENCE</scope>
</reference>
<evidence type="ECO:0000256" key="1">
    <source>
        <dbReference type="SAM" id="Phobius"/>
    </source>
</evidence>
<accession>A0A485M3L9</accession>
<gene>
    <name evidence="2" type="ORF">SCFA_410056</name>
</gene>
<feature type="transmembrane region" description="Helical" evidence="1">
    <location>
        <begin position="91"/>
        <end position="116"/>
    </location>
</feature>
<protein>
    <submittedName>
        <fullName evidence="2">Phage T7 F exclusion suppressor FxsA</fullName>
    </submittedName>
</protein>
<dbReference type="PANTHER" id="PTHR35335:SF1">
    <property type="entry name" value="UPF0716 PROTEIN FXSA"/>
    <property type="match status" value="1"/>
</dbReference>
<keyword evidence="1" id="KW-1133">Transmembrane helix</keyword>
<dbReference type="NCBIfam" id="NF008528">
    <property type="entry name" value="PRK11463.1-2"/>
    <property type="match status" value="1"/>
</dbReference>
<name>A0A485M3L9_9ZZZZ</name>
<dbReference type="PANTHER" id="PTHR35335">
    <property type="entry name" value="UPF0716 PROTEIN FXSA"/>
    <property type="match status" value="1"/>
</dbReference>
<dbReference type="EMBL" id="CAADRM010000105">
    <property type="protein sequence ID" value="VFU15412.1"/>
    <property type="molecule type" value="Genomic_DNA"/>
</dbReference>
<dbReference type="Pfam" id="PF04186">
    <property type="entry name" value="FxsA"/>
    <property type="match status" value="1"/>
</dbReference>
<dbReference type="GO" id="GO:0016020">
    <property type="term" value="C:membrane"/>
    <property type="evidence" value="ECO:0007669"/>
    <property type="project" value="InterPro"/>
</dbReference>